<feature type="domain" description="PDZ" evidence="10">
    <location>
        <begin position="389"/>
        <end position="476"/>
    </location>
</feature>
<dbReference type="EMBL" id="CAAE01012369">
    <property type="protein sequence ID" value="CAF94618.1"/>
    <property type="molecule type" value="Genomic_DNA"/>
</dbReference>
<dbReference type="InterPro" id="IPR015132">
    <property type="entry name" value="L27_2"/>
</dbReference>
<dbReference type="PROSITE" id="PS51022">
    <property type="entry name" value="L27"/>
    <property type="match status" value="1"/>
</dbReference>
<dbReference type="InterPro" id="IPR036034">
    <property type="entry name" value="PDZ_sf"/>
</dbReference>
<evidence type="ECO:0000256" key="6">
    <source>
        <dbReference type="ARBA" id="ARBA00022737"/>
    </source>
</evidence>
<dbReference type="PROSITE" id="PS50106">
    <property type="entry name" value="PDZ"/>
    <property type="match status" value="3"/>
</dbReference>
<dbReference type="GO" id="GO:0005923">
    <property type="term" value="C:bicellular tight junction"/>
    <property type="evidence" value="ECO:0007669"/>
    <property type="project" value="UniProtKB-SubCell"/>
</dbReference>
<reference evidence="12" key="1">
    <citation type="journal article" date="2004" name="Nature">
        <title>Genome duplication in the teleost fish Tetraodon nigroviridis reveals the early vertebrate proto-karyotype.</title>
        <authorList>
            <person name="Jaillon O."/>
            <person name="Aury J.-M."/>
            <person name="Brunet F."/>
            <person name="Petit J.-L."/>
            <person name="Stange-Thomann N."/>
            <person name="Mauceli E."/>
            <person name="Bouneau L."/>
            <person name="Fischer C."/>
            <person name="Ozouf-Costaz C."/>
            <person name="Bernot A."/>
            <person name="Nicaud S."/>
            <person name="Jaffe D."/>
            <person name="Fisher S."/>
            <person name="Lutfalla G."/>
            <person name="Dossat C."/>
            <person name="Segurens B."/>
            <person name="Dasilva C."/>
            <person name="Salanoubat M."/>
            <person name="Levy M."/>
            <person name="Boudet N."/>
            <person name="Castellano S."/>
            <person name="Anthouard V."/>
            <person name="Jubin C."/>
            <person name="Castelli V."/>
            <person name="Katinka M."/>
            <person name="Vacherie B."/>
            <person name="Biemont C."/>
            <person name="Skalli Z."/>
            <person name="Cattolico L."/>
            <person name="Poulain J."/>
            <person name="De Berardinis V."/>
            <person name="Cruaud C."/>
            <person name="Duprat S."/>
            <person name="Brottier P."/>
            <person name="Coutanceau J.-P."/>
            <person name="Gouzy J."/>
            <person name="Parra G."/>
            <person name="Lardier G."/>
            <person name="Chapple C."/>
            <person name="McKernan K.J."/>
            <person name="McEwan P."/>
            <person name="Bosak S."/>
            <person name="Kellis M."/>
            <person name="Volff J.-N."/>
            <person name="Guigo R."/>
            <person name="Zody M.C."/>
            <person name="Mesirov J."/>
            <person name="Lindblad-Toh K."/>
            <person name="Birren B."/>
            <person name="Nusbaum C."/>
            <person name="Kahn D."/>
            <person name="Robinson-Rechavi M."/>
            <person name="Laudet V."/>
            <person name="Schachter V."/>
            <person name="Quetier F."/>
            <person name="Saurin W."/>
            <person name="Scarpelli C."/>
            <person name="Wincker P."/>
            <person name="Lander E.S."/>
            <person name="Weissenbach J."/>
            <person name="Roest Crollius H."/>
        </authorList>
    </citation>
    <scope>NUCLEOTIDE SEQUENCE [LARGE SCALE GENOMIC DNA]</scope>
</reference>
<evidence type="ECO:0000256" key="3">
    <source>
        <dbReference type="ARBA" id="ARBA00022427"/>
    </source>
</evidence>
<dbReference type="InterPro" id="IPR004172">
    <property type="entry name" value="L27_dom"/>
</dbReference>
<dbReference type="InterPro" id="IPR036892">
    <property type="entry name" value="L27_dom_sf"/>
</dbReference>
<feature type="compositionally biased region" description="Acidic residues" evidence="9">
    <location>
        <begin position="552"/>
        <end position="562"/>
    </location>
</feature>
<comment type="subcellular location">
    <subcellularLocation>
        <location evidence="1">Apical cell membrane</location>
    </subcellularLocation>
    <subcellularLocation>
        <location evidence="2">Cell junction</location>
        <location evidence="2">Tight junction</location>
    </subcellularLocation>
</comment>
<dbReference type="PANTHER" id="PTHR19964:SF11">
    <property type="entry name" value="INAD-LIKE PROTEIN"/>
    <property type="match status" value="1"/>
</dbReference>
<dbReference type="SUPFAM" id="SSF101288">
    <property type="entry name" value="L27 domain"/>
    <property type="match status" value="1"/>
</dbReference>
<feature type="region of interest" description="Disordered" evidence="9">
    <location>
        <begin position="92"/>
        <end position="111"/>
    </location>
</feature>
<dbReference type="Pfam" id="PF09045">
    <property type="entry name" value="L27_2"/>
    <property type="match status" value="1"/>
</dbReference>
<evidence type="ECO:0000256" key="4">
    <source>
        <dbReference type="ARBA" id="ARBA00022475"/>
    </source>
</evidence>
<dbReference type="SUPFAM" id="SSF50156">
    <property type="entry name" value="PDZ domain-like"/>
    <property type="match status" value="3"/>
</dbReference>
<evidence type="ECO:0000256" key="9">
    <source>
        <dbReference type="SAM" id="MobiDB-lite"/>
    </source>
</evidence>
<name>Q4SXL4_TETNG</name>
<keyword evidence="6" id="KW-0677">Repeat</keyword>
<evidence type="ECO:0000259" key="10">
    <source>
        <dbReference type="PROSITE" id="PS50106"/>
    </source>
</evidence>
<evidence type="ECO:0000256" key="7">
    <source>
        <dbReference type="ARBA" id="ARBA00022949"/>
    </source>
</evidence>
<feature type="non-terminal residue" evidence="12">
    <location>
        <position position="1"/>
    </location>
</feature>
<dbReference type="Gene3D" id="2.30.42.10">
    <property type="match status" value="3"/>
</dbReference>
<keyword evidence="4" id="KW-1003">Cell membrane</keyword>
<dbReference type="Pfam" id="PF00595">
    <property type="entry name" value="PDZ"/>
    <property type="match status" value="2"/>
</dbReference>
<dbReference type="SMART" id="SM00228">
    <property type="entry name" value="PDZ"/>
    <property type="match status" value="3"/>
</dbReference>
<proteinExistence type="predicted"/>
<keyword evidence="7" id="KW-0965">Cell junction</keyword>
<gene>
    <name evidence="12" type="ORF">GSTENG00010785001</name>
</gene>
<dbReference type="PANTHER" id="PTHR19964">
    <property type="entry name" value="MULTIPLE PDZ DOMAIN PROTEIN"/>
    <property type="match status" value="1"/>
</dbReference>
<dbReference type="GO" id="GO:0120192">
    <property type="term" value="P:tight junction assembly"/>
    <property type="evidence" value="ECO:0007669"/>
    <property type="project" value="TreeGrafter"/>
</dbReference>
<evidence type="ECO:0000256" key="2">
    <source>
        <dbReference type="ARBA" id="ARBA00004435"/>
    </source>
</evidence>
<feature type="compositionally biased region" description="Low complexity" evidence="9">
    <location>
        <begin position="99"/>
        <end position="110"/>
    </location>
</feature>
<feature type="domain" description="PDZ" evidence="10">
    <location>
        <begin position="266"/>
        <end position="346"/>
    </location>
</feature>
<dbReference type="CDD" id="cd06667">
    <property type="entry name" value="PDZ2_MUPP1-like"/>
    <property type="match status" value="1"/>
</dbReference>
<dbReference type="InterPro" id="IPR051342">
    <property type="entry name" value="PDZ_scaffold"/>
</dbReference>
<keyword evidence="5" id="KW-0597">Phosphoprotein</keyword>
<dbReference type="OrthoDB" id="6022711at2759"/>
<dbReference type="GO" id="GO:0005737">
    <property type="term" value="C:cytoplasm"/>
    <property type="evidence" value="ECO:0007669"/>
    <property type="project" value="TreeGrafter"/>
</dbReference>
<feature type="region of interest" description="Disordered" evidence="9">
    <location>
        <begin position="532"/>
        <end position="587"/>
    </location>
</feature>
<evidence type="ECO:0000313" key="12">
    <source>
        <dbReference type="EMBL" id="CAF94618.1"/>
    </source>
</evidence>
<dbReference type="CDD" id="cd06791">
    <property type="entry name" value="PDZ3_MUPP1-like"/>
    <property type="match status" value="1"/>
</dbReference>
<reference evidence="12" key="2">
    <citation type="submission" date="2004-02" db="EMBL/GenBank/DDBJ databases">
        <authorList>
            <consortium name="Genoscope"/>
            <consortium name="Whitehead Institute Centre for Genome Research"/>
        </authorList>
    </citation>
    <scope>NUCLEOTIDE SEQUENCE</scope>
</reference>
<evidence type="ECO:0000256" key="5">
    <source>
        <dbReference type="ARBA" id="ARBA00022553"/>
    </source>
</evidence>
<dbReference type="Gene3D" id="1.10.287.650">
    <property type="entry name" value="L27 domain"/>
    <property type="match status" value="1"/>
</dbReference>
<feature type="domain" description="L27" evidence="11">
    <location>
        <begin position="1"/>
        <end position="54"/>
    </location>
</feature>
<sequence>VLGALERLQTKLVQREEWSHSGAVGTLRQTLQSPLLSHILTLQQSIRQLRNQLTLMPPDSCDEFSFSSSGQLIMSAVSASSRPAVHAVAGSASTLTNGSSPPARQSPPSQEHLQRWILAAAKGRHTELVRLTRPVSGGLGFSVVGLSPTGGGSSQGVFVKQVQPGGVAHRVRVRPPAAPPLHRDGGLQERDQILAINGVPLEAGVSQPQALALLQQPGELVELVVARERPLRTVSRRFSSVASQNVKRCCFCSHLLGKDEWGHVEEIRLPNDGSGLGFGIVGGRSTGVVVRTLVPNSVADRDGRLRTGDHILRIGATPTSGLTSDQVVKVLQECGSHVTMLVAREPRGSHLAVPQLPHCACVCVWCVCVCVCVCVRAAQPNLEGYEIHEVPLVKKDGQSLGISIIGHNPLSSQDAVGVFVKHVVPGSAADQSGNIRIQDRLIALDGVSLHGLTNQEVVKVMKRTGQTVVLTLVRKKTRGPERVIWMGRWRGAGEEPAVFKPAQALICSTSTLLDQSMVSSCTESPVARWCPSSKKHLHPSPWSAADALTSDLEPESETESEPEPAPKPGPGFMRTSQPMTKTTKKGSWLCGPQMFMCWSSRRSQTGVLASASWTTR</sequence>
<dbReference type="AlphaFoldDB" id="Q4SXL4"/>
<dbReference type="GO" id="GO:0016324">
    <property type="term" value="C:apical plasma membrane"/>
    <property type="evidence" value="ECO:0007669"/>
    <property type="project" value="UniProtKB-SubCell"/>
</dbReference>
<keyword evidence="3" id="KW-0796">Tight junction</keyword>
<accession>Q4SXL4</accession>
<dbReference type="KEGG" id="tng:GSTEN00010785G001"/>
<evidence type="ECO:0000259" key="11">
    <source>
        <dbReference type="PROSITE" id="PS51022"/>
    </source>
</evidence>
<feature type="domain" description="PDZ" evidence="10">
    <location>
        <begin position="128"/>
        <end position="229"/>
    </location>
</feature>
<protein>
    <submittedName>
        <fullName evidence="12">Chromosome undetermined SCAF12369, whole genome shotgun sequence</fullName>
    </submittedName>
</protein>
<organism evidence="12">
    <name type="scientific">Tetraodon nigroviridis</name>
    <name type="common">Spotted green pufferfish</name>
    <name type="synonym">Chelonodon nigroviridis</name>
    <dbReference type="NCBI Taxonomy" id="99883"/>
    <lineage>
        <taxon>Eukaryota</taxon>
        <taxon>Metazoa</taxon>
        <taxon>Chordata</taxon>
        <taxon>Craniata</taxon>
        <taxon>Vertebrata</taxon>
        <taxon>Euteleostomi</taxon>
        <taxon>Actinopterygii</taxon>
        <taxon>Neopterygii</taxon>
        <taxon>Teleostei</taxon>
        <taxon>Neoteleostei</taxon>
        <taxon>Acanthomorphata</taxon>
        <taxon>Eupercaria</taxon>
        <taxon>Tetraodontiformes</taxon>
        <taxon>Tetradontoidea</taxon>
        <taxon>Tetraodontidae</taxon>
        <taxon>Tetraodon</taxon>
    </lineage>
</organism>
<evidence type="ECO:0000256" key="8">
    <source>
        <dbReference type="ARBA" id="ARBA00023136"/>
    </source>
</evidence>
<dbReference type="InterPro" id="IPR001478">
    <property type="entry name" value="PDZ"/>
</dbReference>
<evidence type="ECO:0000256" key="1">
    <source>
        <dbReference type="ARBA" id="ARBA00004221"/>
    </source>
</evidence>
<keyword evidence="8" id="KW-0472">Membrane</keyword>